<keyword evidence="6 13" id="KW-1133">Transmembrane helix</keyword>
<evidence type="ECO:0000256" key="12">
    <source>
        <dbReference type="ARBA" id="ARBA00023224"/>
    </source>
</evidence>
<keyword evidence="3" id="KW-0716">Sensory transduction</keyword>
<feature type="domain" description="G-protein coupled receptors family 1 profile" evidence="14">
    <location>
        <begin position="51"/>
        <end position="300"/>
    </location>
</feature>
<dbReference type="Ensembl" id="ENSAMXT00000026307.2">
    <property type="protein sequence ID" value="ENSAMXP00000026286.2"/>
    <property type="gene ID" value="ENSAMXG00000036735.1"/>
</dbReference>
<dbReference type="PRINTS" id="PR00237">
    <property type="entry name" value="GPCRRHODOPSN"/>
</dbReference>
<dbReference type="InterPro" id="IPR017452">
    <property type="entry name" value="GPCR_Rhodpsn_7TM"/>
</dbReference>
<evidence type="ECO:0000256" key="6">
    <source>
        <dbReference type="ARBA" id="ARBA00022989"/>
    </source>
</evidence>
<dbReference type="GO" id="GO:0004984">
    <property type="term" value="F:olfactory receptor activity"/>
    <property type="evidence" value="ECO:0007669"/>
    <property type="project" value="InterPro"/>
</dbReference>
<keyword evidence="7" id="KW-0297">G-protein coupled receptor</keyword>
<dbReference type="GeneTree" id="ENSGT01150000286905"/>
<evidence type="ECO:0000256" key="10">
    <source>
        <dbReference type="ARBA" id="ARBA00023170"/>
    </source>
</evidence>
<dbReference type="InterPro" id="IPR000725">
    <property type="entry name" value="Olfact_rcpt"/>
</dbReference>
<evidence type="ECO:0000256" key="4">
    <source>
        <dbReference type="ARBA" id="ARBA00022692"/>
    </source>
</evidence>
<evidence type="ECO:0000256" key="2">
    <source>
        <dbReference type="ARBA" id="ARBA00022475"/>
    </source>
</evidence>
<dbReference type="PANTHER" id="PTHR26450">
    <property type="entry name" value="OLFACTORY RECEPTOR 56B1-RELATED"/>
    <property type="match status" value="1"/>
</dbReference>
<feature type="transmembrane region" description="Helical" evidence="13">
    <location>
        <begin position="151"/>
        <end position="173"/>
    </location>
</feature>
<evidence type="ECO:0000256" key="7">
    <source>
        <dbReference type="ARBA" id="ARBA00023040"/>
    </source>
</evidence>
<evidence type="ECO:0000256" key="8">
    <source>
        <dbReference type="ARBA" id="ARBA00023136"/>
    </source>
</evidence>
<keyword evidence="8 13" id="KW-0472">Membrane</keyword>
<dbReference type="FunFam" id="1.20.1070.10:FF:000024">
    <property type="entry name" value="Olfactory receptor"/>
    <property type="match status" value="1"/>
</dbReference>
<feature type="transmembrane region" description="Helical" evidence="13">
    <location>
        <begin position="248"/>
        <end position="270"/>
    </location>
</feature>
<dbReference type="InterPro" id="IPR000276">
    <property type="entry name" value="GPCR_Rhodpsn"/>
</dbReference>
<dbReference type="InterPro" id="IPR050402">
    <property type="entry name" value="OR51/52/56-like"/>
</dbReference>
<keyword evidence="11" id="KW-0325">Glycoprotein</keyword>
<keyword evidence="2" id="KW-1003">Cell membrane</keyword>
<keyword evidence="5" id="KW-0552">Olfaction</keyword>
<evidence type="ECO:0000256" key="9">
    <source>
        <dbReference type="ARBA" id="ARBA00023157"/>
    </source>
</evidence>
<dbReference type="PRINTS" id="PR00245">
    <property type="entry name" value="OLFACTORYR"/>
</dbReference>
<reference evidence="16" key="1">
    <citation type="submission" date="2013-03" db="EMBL/GenBank/DDBJ databases">
        <authorList>
            <person name="Jeffery W."/>
            <person name="Warren W."/>
            <person name="Wilson R.K."/>
        </authorList>
    </citation>
    <scope>NUCLEOTIDE SEQUENCE</scope>
    <source>
        <strain evidence="16">female</strain>
    </source>
</reference>
<evidence type="ECO:0000259" key="14">
    <source>
        <dbReference type="PROSITE" id="PS50262"/>
    </source>
</evidence>
<evidence type="ECO:0000313" key="16">
    <source>
        <dbReference type="Proteomes" id="UP000018467"/>
    </source>
</evidence>
<keyword evidence="4 13" id="KW-0812">Transmembrane</keyword>
<comment type="subcellular location">
    <subcellularLocation>
        <location evidence="1">Cell membrane</location>
        <topology evidence="1">Multi-pass membrane protein</topology>
    </subcellularLocation>
</comment>
<dbReference type="HOGENOM" id="CLU_012526_0_1_1"/>
<dbReference type="eggNOG" id="ENOG502RYU0">
    <property type="taxonomic scope" value="Eukaryota"/>
</dbReference>
<dbReference type="GO" id="GO:0005886">
    <property type="term" value="C:plasma membrane"/>
    <property type="evidence" value="ECO:0007669"/>
    <property type="project" value="UniProtKB-SubCell"/>
</dbReference>
<dbReference type="Proteomes" id="UP000018467">
    <property type="component" value="Unassembled WGS sequence"/>
</dbReference>
<dbReference type="SMART" id="SM01381">
    <property type="entry name" value="7TM_GPCR_Srsx"/>
    <property type="match status" value="1"/>
</dbReference>
<keyword evidence="10" id="KW-0675">Receptor</keyword>
<dbReference type="Bgee" id="ENSAMXG00000036735">
    <property type="expression patterns" value="Expressed in olfactory epithelium"/>
</dbReference>
<dbReference type="PROSITE" id="PS50262">
    <property type="entry name" value="G_PROTEIN_RECEP_F1_2"/>
    <property type="match status" value="1"/>
</dbReference>
<reference evidence="16" key="2">
    <citation type="journal article" date="2014" name="Nat. Commun.">
        <title>The cavefish genome reveals candidate genes for eye loss.</title>
        <authorList>
            <person name="McGaugh S.E."/>
            <person name="Gross J.B."/>
            <person name="Aken B."/>
            <person name="Blin M."/>
            <person name="Borowsky R."/>
            <person name="Chalopin D."/>
            <person name="Hinaux H."/>
            <person name="Jeffery W.R."/>
            <person name="Keene A."/>
            <person name="Ma L."/>
            <person name="Minx P."/>
            <person name="Murphy D."/>
            <person name="O'Quin K.E."/>
            <person name="Retaux S."/>
            <person name="Rohner N."/>
            <person name="Searle S.M."/>
            <person name="Stahl B.A."/>
            <person name="Tabin C."/>
            <person name="Volff J.N."/>
            <person name="Yoshizawa M."/>
            <person name="Warren W.C."/>
        </authorList>
    </citation>
    <scope>NUCLEOTIDE SEQUENCE [LARGE SCALE GENOMIC DNA]</scope>
    <source>
        <strain evidence="16">female</strain>
    </source>
</reference>
<keyword evidence="9" id="KW-1015">Disulfide bond</keyword>
<dbReference type="PANTHER" id="PTHR26450:SF391">
    <property type="entry name" value="ODORANT RECEPTOR-RELATED"/>
    <property type="match status" value="1"/>
</dbReference>
<proteinExistence type="predicted"/>
<accession>W5LT75</accession>
<sequence length="323" mass="36867">MELMTEINMQDLPVTNISFTTFTLNGYHGLKEWRPILTIPYLLMFLLSVTANSFLILLIISQRALHSPMFVLIGLMAAVDLFWPIFFVPHMLLNFLFDWNQISLSGCLIQMFCIYIFGTFQSTVLLWMSLDRYFAICKPLSYHKYMQVSSFLKYVIVTVIRNVIFITLVVSLAGNRHYCMTNEIDHCFCEHMAVVQLACEDISINNLAGLLTTFLVPTTDFVLITVSYVIIFSSVLKSGRSHSKAVSTCVTHIIIMTVSLGLALIAFLSYRTKNVFSPDMHTLISTMYIVIPSCCNPIIYGLRTKEIREQLLKFIKHGIVLPH</sequence>
<feature type="transmembrane region" description="Helical" evidence="13">
    <location>
        <begin position="214"/>
        <end position="236"/>
    </location>
</feature>
<evidence type="ECO:0000256" key="3">
    <source>
        <dbReference type="ARBA" id="ARBA00022606"/>
    </source>
</evidence>
<evidence type="ECO:0000256" key="11">
    <source>
        <dbReference type="ARBA" id="ARBA00023180"/>
    </source>
</evidence>
<evidence type="ECO:0000256" key="1">
    <source>
        <dbReference type="ARBA" id="ARBA00004651"/>
    </source>
</evidence>
<name>W5LT75_ASTMX</name>
<keyword evidence="16" id="KW-1185">Reference proteome</keyword>
<feature type="transmembrane region" description="Helical" evidence="13">
    <location>
        <begin position="282"/>
        <end position="302"/>
    </location>
</feature>
<dbReference type="SUPFAM" id="SSF81321">
    <property type="entry name" value="Family A G protein-coupled receptor-like"/>
    <property type="match status" value="1"/>
</dbReference>
<dbReference type="InParanoid" id="W5LT75"/>
<reference evidence="15" key="4">
    <citation type="submission" date="2025-09" db="UniProtKB">
        <authorList>
            <consortium name="Ensembl"/>
        </authorList>
    </citation>
    <scope>IDENTIFICATION</scope>
</reference>
<keyword evidence="12" id="KW-0807">Transducer</keyword>
<feature type="transmembrane region" description="Helical" evidence="13">
    <location>
        <begin position="39"/>
        <end position="60"/>
    </location>
</feature>
<evidence type="ECO:0000256" key="5">
    <source>
        <dbReference type="ARBA" id="ARBA00022725"/>
    </source>
</evidence>
<evidence type="ECO:0000256" key="13">
    <source>
        <dbReference type="SAM" id="Phobius"/>
    </source>
</evidence>
<feature type="transmembrane region" description="Helical" evidence="13">
    <location>
        <begin position="69"/>
        <end position="88"/>
    </location>
</feature>
<evidence type="ECO:0000313" key="15">
    <source>
        <dbReference type="Ensembl" id="ENSAMXP00000026286.2"/>
    </source>
</evidence>
<protein>
    <recommendedName>
        <fullName evidence="14">G-protein coupled receptors family 1 profile domain-containing protein</fullName>
    </recommendedName>
</protein>
<dbReference type="Gene3D" id="1.20.1070.10">
    <property type="entry name" value="Rhodopsin 7-helix transmembrane proteins"/>
    <property type="match status" value="1"/>
</dbReference>
<reference evidence="15" key="3">
    <citation type="submission" date="2025-08" db="UniProtKB">
        <authorList>
            <consortium name="Ensembl"/>
        </authorList>
    </citation>
    <scope>IDENTIFICATION</scope>
</reference>
<dbReference type="GO" id="GO:0004930">
    <property type="term" value="F:G protein-coupled receptor activity"/>
    <property type="evidence" value="ECO:0007669"/>
    <property type="project" value="UniProtKB-KW"/>
</dbReference>
<organism evidence="15 16">
    <name type="scientific">Astyanax mexicanus</name>
    <name type="common">Blind cave fish</name>
    <name type="synonym">Astyanax fasciatus mexicanus</name>
    <dbReference type="NCBI Taxonomy" id="7994"/>
    <lineage>
        <taxon>Eukaryota</taxon>
        <taxon>Metazoa</taxon>
        <taxon>Chordata</taxon>
        <taxon>Craniata</taxon>
        <taxon>Vertebrata</taxon>
        <taxon>Euteleostomi</taxon>
        <taxon>Actinopterygii</taxon>
        <taxon>Neopterygii</taxon>
        <taxon>Teleostei</taxon>
        <taxon>Ostariophysi</taxon>
        <taxon>Characiformes</taxon>
        <taxon>Characoidei</taxon>
        <taxon>Acestrorhamphidae</taxon>
        <taxon>Acestrorhamphinae</taxon>
        <taxon>Astyanax</taxon>
    </lineage>
</organism>
<dbReference type="AlphaFoldDB" id="W5LT75"/>
<feature type="transmembrane region" description="Helical" evidence="13">
    <location>
        <begin position="108"/>
        <end position="130"/>
    </location>
</feature>
<dbReference type="Pfam" id="PF13853">
    <property type="entry name" value="7tm_4"/>
    <property type="match status" value="1"/>
</dbReference>